<dbReference type="EMBL" id="JBHRYQ010000001">
    <property type="protein sequence ID" value="MFC3810937.1"/>
    <property type="molecule type" value="Genomic_DNA"/>
</dbReference>
<reference evidence="6" key="1">
    <citation type="journal article" date="2019" name="Int. J. Syst. Evol. Microbiol.">
        <title>The Global Catalogue of Microorganisms (GCM) 10K type strain sequencing project: providing services to taxonomists for standard genome sequencing and annotation.</title>
        <authorList>
            <consortium name="The Broad Institute Genomics Platform"/>
            <consortium name="The Broad Institute Genome Sequencing Center for Infectious Disease"/>
            <person name="Wu L."/>
            <person name="Ma J."/>
        </authorList>
    </citation>
    <scope>NUCLEOTIDE SEQUENCE [LARGE SCALE GENOMIC DNA]</scope>
    <source>
        <strain evidence="6">CECT 7956</strain>
    </source>
</reference>
<accession>A0ABV7YYB3</accession>
<dbReference type="Gene3D" id="3.10.20.310">
    <property type="entry name" value="membrane protein fhac"/>
    <property type="match status" value="1"/>
</dbReference>
<feature type="domain" description="POTRA" evidence="4">
    <location>
        <begin position="26"/>
        <end position="101"/>
    </location>
</feature>
<dbReference type="Pfam" id="PF01103">
    <property type="entry name" value="Omp85"/>
    <property type="match status" value="1"/>
</dbReference>
<dbReference type="PROSITE" id="PS51779">
    <property type="entry name" value="POTRA"/>
    <property type="match status" value="1"/>
</dbReference>
<organism evidence="5 6">
    <name type="scientific">Lacihabitans lacunae</name>
    <dbReference type="NCBI Taxonomy" id="1028214"/>
    <lineage>
        <taxon>Bacteria</taxon>
        <taxon>Pseudomonadati</taxon>
        <taxon>Bacteroidota</taxon>
        <taxon>Cytophagia</taxon>
        <taxon>Cytophagales</taxon>
        <taxon>Leadbetterellaceae</taxon>
        <taxon>Lacihabitans</taxon>
    </lineage>
</organism>
<dbReference type="InterPro" id="IPR010827">
    <property type="entry name" value="BamA/TamA_POTRA"/>
</dbReference>
<keyword evidence="2" id="KW-0472">Membrane</keyword>
<dbReference type="Gene3D" id="2.40.160.50">
    <property type="entry name" value="membrane protein fhac: a member of the omp85/tpsb transporter family"/>
    <property type="match status" value="1"/>
</dbReference>
<comment type="subcellular location">
    <subcellularLocation>
        <location evidence="1">Membrane</location>
    </subcellularLocation>
</comment>
<feature type="chain" id="PRO_5046280133" evidence="3">
    <location>
        <begin position="24"/>
        <end position="463"/>
    </location>
</feature>
<evidence type="ECO:0000259" key="4">
    <source>
        <dbReference type="PROSITE" id="PS51779"/>
    </source>
</evidence>
<evidence type="ECO:0000256" key="1">
    <source>
        <dbReference type="ARBA" id="ARBA00004370"/>
    </source>
</evidence>
<evidence type="ECO:0000313" key="6">
    <source>
        <dbReference type="Proteomes" id="UP001595616"/>
    </source>
</evidence>
<keyword evidence="3" id="KW-0732">Signal</keyword>
<dbReference type="InterPro" id="IPR034746">
    <property type="entry name" value="POTRA"/>
</dbReference>
<comment type="caution">
    <text evidence="5">The sequence shown here is derived from an EMBL/GenBank/DDBJ whole genome shotgun (WGS) entry which is preliminary data.</text>
</comment>
<sequence>MSTTKKLLVCLAILSGCFFKASAQKVTVCNILVSGNHKTKTDIIIRELGFDNDDSLTVNNLKKTLERSKQNIINTNLFLNVEYTYTVKNDTLDLHIGVKERLYTIALPIFYLADRNFNEWWYDRNRDITRVTYGINAKHFNLTGNNDQLRVKAYGGFIPYFELSYGKPYIDKRKRIGLSGGVFYSTQRTMPYQLKNDKLNFYNSEERIRKRVGAFTEFTLRNALYHFHSIYVGFTSISISDKIAELNPNYFGDGDVKQNLVSFIYDYKFDKRDNRQYPLHGHVFLARLSNNIIRTSKTYDQTSLYLLYSQYFQLKPRLFLESSLRGRVSSPREQPFAIQGGLGYGNNLVRGYELYVINGNQSFVSKTTLKHQSFKKTFDISRIIKMKQFNSFPLAVYPNVFFDFGYVKNNFKEAQFSKLSNKTLTGSGFGLDFVTWYNTNIKMYYSFNNIGEKRFFFGIQQDI</sequence>
<dbReference type="PROSITE" id="PS51257">
    <property type="entry name" value="PROKAR_LIPOPROTEIN"/>
    <property type="match status" value="1"/>
</dbReference>
<feature type="signal peptide" evidence="3">
    <location>
        <begin position="1"/>
        <end position="23"/>
    </location>
</feature>
<proteinExistence type="predicted"/>
<dbReference type="Proteomes" id="UP001595616">
    <property type="component" value="Unassembled WGS sequence"/>
</dbReference>
<evidence type="ECO:0000313" key="5">
    <source>
        <dbReference type="EMBL" id="MFC3810937.1"/>
    </source>
</evidence>
<evidence type="ECO:0000256" key="3">
    <source>
        <dbReference type="SAM" id="SignalP"/>
    </source>
</evidence>
<dbReference type="RefSeq" id="WP_379837487.1">
    <property type="nucleotide sequence ID" value="NZ_JBHRYQ010000001.1"/>
</dbReference>
<gene>
    <name evidence="5" type="ORF">ACFOOI_09755</name>
</gene>
<name>A0ABV7YYB3_9BACT</name>
<evidence type="ECO:0000256" key="2">
    <source>
        <dbReference type="ARBA" id="ARBA00023136"/>
    </source>
</evidence>
<keyword evidence="6" id="KW-1185">Reference proteome</keyword>
<dbReference type="Pfam" id="PF07244">
    <property type="entry name" value="POTRA"/>
    <property type="match status" value="1"/>
</dbReference>
<dbReference type="InterPro" id="IPR000184">
    <property type="entry name" value="Bac_surfAg_D15"/>
</dbReference>
<protein>
    <submittedName>
        <fullName evidence="5">BamA/TamA family outer membrane protein</fullName>
    </submittedName>
</protein>